<dbReference type="SUPFAM" id="SSF53335">
    <property type="entry name" value="S-adenosyl-L-methionine-dependent methyltransferases"/>
    <property type="match status" value="1"/>
</dbReference>
<dbReference type="RefSeq" id="WP_165775611.1">
    <property type="nucleotide sequence ID" value="NZ_MDGM01000001.1"/>
</dbReference>
<sequence>MTENSHGYFTSDIYVPTFSASVDPRLISSKARFFGYDSASTLAPFTYGDFGCGLGTDIIMLAYALPHGQFFGFDMNDEHIDVARQLATELGLTNVTFVNKPFDQISSDDVPPLDFAISRGVISWVSDVVRNQLIAAISRCLCDTGIVSIEYQTKPGALSETGFRKILGEMLARGDSPKTAFHLISENFKDAPKYDPKEDNKNQDRLRYLCHEFVSAHWTPVYPSEMTNDFGKVGMGLCGPFEGQQVLINKLQSSNAHTDHLFIEDFVTCRDGSGGRTDLFAKMAANVNAPRPSVDQETGVFRLPFPISIGEKDKSRIVQNAFSPSLATKPLNRLLPAGLDGDAKGLFFMAFNKSGNLLTNTDVAPIPCATEFRVIHPSVKRQFTLDENIAWHKCAIVVPETALLLIAPRSIYAILSNFEGVPQTEWPDRLKKLIPNLKKKKAKRIVKIWTEHWAPVLAAHGVIAPLD</sequence>
<protein>
    <recommendedName>
        <fullName evidence="1">Methyltransferase domain-containing protein</fullName>
    </recommendedName>
</protein>
<dbReference type="InterPro" id="IPR053173">
    <property type="entry name" value="SAM-binding_MTase"/>
</dbReference>
<dbReference type="Proteomes" id="UP000231516">
    <property type="component" value="Unassembled WGS sequence"/>
</dbReference>
<dbReference type="EMBL" id="MDGM01000001">
    <property type="protein sequence ID" value="PIB26845.1"/>
    <property type="molecule type" value="Genomic_DNA"/>
</dbReference>
<keyword evidence="3" id="KW-1185">Reference proteome</keyword>
<evidence type="ECO:0000313" key="3">
    <source>
        <dbReference type="Proteomes" id="UP000231516"/>
    </source>
</evidence>
<dbReference type="PANTHER" id="PTHR45128:SF1">
    <property type="entry name" value="S-ADENOSYLMETHIONINE-DEPENDENT METHYLTRANSFERASE RV2258C"/>
    <property type="match status" value="1"/>
</dbReference>
<dbReference type="PANTHER" id="PTHR45128">
    <property type="entry name" value="METHYLTRANSFERASE TYPE 11"/>
    <property type="match status" value="1"/>
</dbReference>
<dbReference type="InterPro" id="IPR029063">
    <property type="entry name" value="SAM-dependent_MTases_sf"/>
</dbReference>
<dbReference type="InterPro" id="IPR025714">
    <property type="entry name" value="Methyltranfer_dom"/>
</dbReference>
<accession>A0A2G5KBM8</accession>
<dbReference type="CDD" id="cd02440">
    <property type="entry name" value="AdoMet_MTases"/>
    <property type="match status" value="1"/>
</dbReference>
<reference evidence="2 3" key="1">
    <citation type="submission" date="2016-08" db="EMBL/GenBank/DDBJ databases">
        <title>Draft genome of Amylibacter sp. strain 4G11.</title>
        <authorList>
            <person name="Wong S.-K."/>
            <person name="Hamasaki K."/>
            <person name="Yoshizawa S."/>
        </authorList>
    </citation>
    <scope>NUCLEOTIDE SEQUENCE [LARGE SCALE GENOMIC DNA]</scope>
    <source>
        <strain evidence="2 3">4G11</strain>
    </source>
</reference>
<feature type="domain" description="Methyltransferase" evidence="1">
    <location>
        <begin position="49"/>
        <end position="151"/>
    </location>
</feature>
<organism evidence="2 3">
    <name type="scientific">Paramylibacter kogurei</name>
    <dbReference type="NCBI Taxonomy" id="1889778"/>
    <lineage>
        <taxon>Bacteria</taxon>
        <taxon>Pseudomonadati</taxon>
        <taxon>Pseudomonadota</taxon>
        <taxon>Alphaproteobacteria</taxon>
        <taxon>Rhodobacterales</taxon>
        <taxon>Paracoccaceae</taxon>
        <taxon>Paramylibacter</taxon>
    </lineage>
</organism>
<proteinExistence type="predicted"/>
<name>A0A2G5KBM8_9RHOB</name>
<evidence type="ECO:0000313" key="2">
    <source>
        <dbReference type="EMBL" id="PIB26845.1"/>
    </source>
</evidence>
<comment type="caution">
    <text evidence="2">The sequence shown here is derived from an EMBL/GenBank/DDBJ whole genome shotgun (WGS) entry which is preliminary data.</text>
</comment>
<evidence type="ECO:0000259" key="1">
    <source>
        <dbReference type="Pfam" id="PF13847"/>
    </source>
</evidence>
<dbReference type="Pfam" id="PF13847">
    <property type="entry name" value="Methyltransf_31"/>
    <property type="match status" value="1"/>
</dbReference>
<dbReference type="AlphaFoldDB" id="A0A2G5KBM8"/>
<dbReference type="Gene3D" id="3.40.50.150">
    <property type="entry name" value="Vaccinia Virus protein VP39"/>
    <property type="match status" value="1"/>
</dbReference>
<gene>
    <name evidence="2" type="ORF">BFP76_10645</name>
</gene>